<comment type="caution">
    <text evidence="1">The sequence shown here is derived from an EMBL/GenBank/DDBJ whole genome shotgun (WGS) entry which is preliminary data.</text>
</comment>
<reference evidence="1 2" key="1">
    <citation type="journal article" date="2018" name="Nat. Ecol. Evol.">
        <title>Shark genomes provide insights into elasmobranch evolution and the origin of vertebrates.</title>
        <authorList>
            <person name="Hara Y"/>
            <person name="Yamaguchi K"/>
            <person name="Onimaru K"/>
            <person name="Kadota M"/>
            <person name="Koyanagi M"/>
            <person name="Keeley SD"/>
            <person name="Tatsumi K"/>
            <person name="Tanaka K"/>
            <person name="Motone F"/>
            <person name="Kageyama Y"/>
            <person name="Nozu R"/>
            <person name="Adachi N"/>
            <person name="Nishimura O"/>
            <person name="Nakagawa R"/>
            <person name="Tanegashima C"/>
            <person name="Kiyatake I"/>
            <person name="Matsumoto R"/>
            <person name="Murakumo K"/>
            <person name="Nishida K"/>
            <person name="Terakita A"/>
            <person name="Kuratani S"/>
            <person name="Sato K"/>
            <person name="Hyodo S Kuraku.S."/>
        </authorList>
    </citation>
    <scope>NUCLEOTIDE SEQUENCE [LARGE SCALE GENOMIC DNA]</scope>
</reference>
<name>A0A401SFR2_CHIPU</name>
<organism evidence="1 2">
    <name type="scientific">Chiloscyllium punctatum</name>
    <name type="common">Brownbanded bambooshark</name>
    <name type="synonym">Hemiscyllium punctatum</name>
    <dbReference type="NCBI Taxonomy" id="137246"/>
    <lineage>
        <taxon>Eukaryota</taxon>
        <taxon>Metazoa</taxon>
        <taxon>Chordata</taxon>
        <taxon>Craniata</taxon>
        <taxon>Vertebrata</taxon>
        <taxon>Chondrichthyes</taxon>
        <taxon>Elasmobranchii</taxon>
        <taxon>Galeomorphii</taxon>
        <taxon>Galeoidea</taxon>
        <taxon>Orectolobiformes</taxon>
        <taxon>Hemiscylliidae</taxon>
        <taxon>Chiloscyllium</taxon>
    </lineage>
</organism>
<dbReference type="AlphaFoldDB" id="A0A401SFR2"/>
<keyword evidence="2" id="KW-1185">Reference proteome</keyword>
<evidence type="ECO:0000313" key="1">
    <source>
        <dbReference type="EMBL" id="GCC29204.1"/>
    </source>
</evidence>
<proteinExistence type="predicted"/>
<dbReference type="EMBL" id="BEZZ01000239">
    <property type="protein sequence ID" value="GCC29204.1"/>
    <property type="molecule type" value="Genomic_DNA"/>
</dbReference>
<protein>
    <submittedName>
        <fullName evidence="1">Uncharacterized protein</fullName>
    </submittedName>
</protein>
<sequence>MGFCALCPDEQQDCVGFLEILQPFPIPKPDVAECDYNTRQAPRLHSAVNQARGSFLLTLSIRLEDAQSAAFFSTLVLDRINRGELDFHFTVSEMLIHKT</sequence>
<gene>
    <name evidence="1" type="ORF">chiPu_0007641</name>
</gene>
<accession>A0A401SFR2</accession>
<evidence type="ECO:0000313" key="2">
    <source>
        <dbReference type="Proteomes" id="UP000287033"/>
    </source>
</evidence>
<dbReference type="Proteomes" id="UP000287033">
    <property type="component" value="Unassembled WGS sequence"/>
</dbReference>